<comment type="caution">
    <text evidence="5">The sequence shown here is derived from an EMBL/GenBank/DDBJ whole genome shotgun (WGS) entry which is preliminary data.</text>
</comment>
<feature type="compositionally biased region" description="Low complexity" evidence="1">
    <location>
        <begin position="33"/>
        <end position="42"/>
    </location>
</feature>
<dbReference type="PANTHER" id="PTHR46825:SF15">
    <property type="entry name" value="BETA-LACTAMASE-RELATED DOMAIN-CONTAINING PROTEIN"/>
    <property type="match status" value="1"/>
</dbReference>
<evidence type="ECO:0000256" key="2">
    <source>
        <dbReference type="SAM" id="SignalP"/>
    </source>
</evidence>
<dbReference type="Pfam" id="PF11954">
    <property type="entry name" value="DUF3471"/>
    <property type="match status" value="1"/>
</dbReference>
<dbReference type="SUPFAM" id="SSF56601">
    <property type="entry name" value="beta-lactamase/transpeptidase-like"/>
    <property type="match status" value="1"/>
</dbReference>
<keyword evidence="2" id="KW-0732">Signal</keyword>
<dbReference type="InterPro" id="IPR001466">
    <property type="entry name" value="Beta-lactam-related"/>
</dbReference>
<feature type="chain" id="PRO_5038875588" description="CubicO group peptidase (Beta-lactamase class C family)" evidence="2">
    <location>
        <begin position="27"/>
        <end position="549"/>
    </location>
</feature>
<evidence type="ECO:0000256" key="1">
    <source>
        <dbReference type="SAM" id="MobiDB-lite"/>
    </source>
</evidence>
<feature type="domain" description="Beta-lactamase-related" evidence="3">
    <location>
        <begin position="78"/>
        <end position="403"/>
    </location>
</feature>
<dbReference type="InterPro" id="IPR050491">
    <property type="entry name" value="AmpC-like"/>
</dbReference>
<name>A0A8J3KCZ8_9ACTN</name>
<dbReference type="EMBL" id="BONH01000001">
    <property type="protein sequence ID" value="GIF94935.1"/>
    <property type="molecule type" value="Genomic_DNA"/>
</dbReference>
<reference evidence="5 6" key="1">
    <citation type="submission" date="2021-01" db="EMBL/GenBank/DDBJ databases">
        <title>Whole genome shotgun sequence of Catellatospora citrea NBRC 14495.</title>
        <authorList>
            <person name="Komaki H."/>
            <person name="Tamura T."/>
        </authorList>
    </citation>
    <scope>NUCLEOTIDE SEQUENCE [LARGE SCALE GENOMIC DNA]</scope>
    <source>
        <strain evidence="5 6">NBRC 14495</strain>
    </source>
</reference>
<accession>A0A8J3KCZ8</accession>
<evidence type="ECO:0000259" key="4">
    <source>
        <dbReference type="Pfam" id="PF11954"/>
    </source>
</evidence>
<evidence type="ECO:0000259" key="3">
    <source>
        <dbReference type="Pfam" id="PF00144"/>
    </source>
</evidence>
<dbReference type="InterPro" id="IPR021860">
    <property type="entry name" value="Peptidase_S12_Pab87-rel_C"/>
</dbReference>
<keyword evidence="6" id="KW-1185">Reference proteome</keyword>
<organism evidence="5 6">
    <name type="scientific">Catellatospora citrea</name>
    <dbReference type="NCBI Taxonomy" id="53366"/>
    <lineage>
        <taxon>Bacteria</taxon>
        <taxon>Bacillati</taxon>
        <taxon>Actinomycetota</taxon>
        <taxon>Actinomycetes</taxon>
        <taxon>Micromonosporales</taxon>
        <taxon>Micromonosporaceae</taxon>
        <taxon>Catellatospora</taxon>
    </lineage>
</organism>
<evidence type="ECO:0000313" key="6">
    <source>
        <dbReference type="Proteomes" id="UP000659904"/>
    </source>
</evidence>
<sequence>MTGDVTTLRRRRTSAVAVLAVLLALAASSARPDAARSAAAQPTPAPTPAPSPSPAAGPVPQQPPLLDQAKVDHAVAQLDGLVQAAMKQTGVPGVAVGVVYRDKVVFAKGYGVRKAGEPGAVGPDTVFQLASLSKPLASTVVAGVVGGGKVAWDDPVIKHDPGFALKDPWVTRHATVADLFAHRSGLPDHAGDLLEDLGFDRAYILSRLRLEPLAPFRAGYFYTNFGLTAAALAVAKAAGRSWEDLSAQTLYQPLGMTDTSSEFADFEKNPDRAVGHVKVGDAWQAKYVRDPQAQSPAGGVSSTVDDLAKWMRLQLGGGKVDGRQVIDATALQETHLPHNVAAPPRAPDGPVGFYGLGFNVGYDEFGRLRLGHSGAFELGAATNVTMLPGEGLGIVVLTNAQPIGVAEAVAYNFMDIASYGRQKTDWLPFMLGVLQKMENADTSRTDYAKPPANPAAAKPTAAYTGSYANEYYGPLTVTAQGDRLTMALGPRRQAFPLTHYDADTFSYQTTGENAVGLDGVTFTVDGSGPAKQLRVAHLDADGWGTFTRS</sequence>
<protein>
    <recommendedName>
        <fullName evidence="7">CubicO group peptidase (Beta-lactamase class C family)</fullName>
    </recommendedName>
</protein>
<dbReference type="PANTHER" id="PTHR46825">
    <property type="entry name" value="D-ALANYL-D-ALANINE-CARBOXYPEPTIDASE/ENDOPEPTIDASE AMPH"/>
    <property type="match status" value="1"/>
</dbReference>
<evidence type="ECO:0008006" key="7">
    <source>
        <dbReference type="Google" id="ProtNLM"/>
    </source>
</evidence>
<evidence type="ECO:0000313" key="5">
    <source>
        <dbReference type="EMBL" id="GIF94935.1"/>
    </source>
</evidence>
<feature type="signal peptide" evidence="2">
    <location>
        <begin position="1"/>
        <end position="26"/>
    </location>
</feature>
<gene>
    <name evidence="5" type="ORF">Cci01nite_00290</name>
</gene>
<dbReference type="Proteomes" id="UP000659904">
    <property type="component" value="Unassembled WGS sequence"/>
</dbReference>
<feature type="compositionally biased region" description="Pro residues" evidence="1">
    <location>
        <begin position="43"/>
        <end position="63"/>
    </location>
</feature>
<feature type="region of interest" description="Disordered" evidence="1">
    <location>
        <begin position="33"/>
        <end position="65"/>
    </location>
</feature>
<dbReference type="Gene3D" id="3.40.710.10">
    <property type="entry name" value="DD-peptidase/beta-lactamase superfamily"/>
    <property type="match status" value="1"/>
</dbReference>
<feature type="domain" description="Peptidase S12 Pab87-related C-terminal" evidence="4">
    <location>
        <begin position="450"/>
        <end position="536"/>
    </location>
</feature>
<dbReference type="Gene3D" id="2.40.128.600">
    <property type="match status" value="1"/>
</dbReference>
<dbReference type="Pfam" id="PF00144">
    <property type="entry name" value="Beta-lactamase"/>
    <property type="match status" value="1"/>
</dbReference>
<dbReference type="AlphaFoldDB" id="A0A8J3KCZ8"/>
<dbReference type="InterPro" id="IPR012338">
    <property type="entry name" value="Beta-lactam/transpept-like"/>
</dbReference>
<proteinExistence type="predicted"/>